<dbReference type="PRINTS" id="PR00173">
    <property type="entry name" value="EDTRNSPORT"/>
</dbReference>
<keyword evidence="7 10" id="KW-1133">Transmembrane helix</keyword>
<feature type="transmembrane region" description="Helical" evidence="10">
    <location>
        <begin position="305"/>
        <end position="331"/>
    </location>
</feature>
<proteinExistence type="inferred from homology"/>
<dbReference type="GO" id="GO:0015293">
    <property type="term" value="F:symporter activity"/>
    <property type="evidence" value="ECO:0007669"/>
    <property type="project" value="UniProtKB-KW"/>
</dbReference>
<feature type="transmembrane region" description="Helical" evidence="10">
    <location>
        <begin position="195"/>
        <end position="218"/>
    </location>
</feature>
<evidence type="ECO:0000256" key="4">
    <source>
        <dbReference type="ARBA" id="ARBA00022448"/>
    </source>
</evidence>
<evidence type="ECO:0000256" key="7">
    <source>
        <dbReference type="ARBA" id="ARBA00022989"/>
    </source>
</evidence>
<gene>
    <name evidence="11" type="ORF">CBF31_07065</name>
</gene>
<dbReference type="EMBL" id="NGJY01000002">
    <property type="protein sequence ID" value="RSU03465.1"/>
    <property type="molecule type" value="Genomic_DNA"/>
</dbReference>
<keyword evidence="6" id="KW-0029">Amino-acid transport</keyword>
<organism evidence="11 12">
    <name type="scientific">Vagococcus fessus</name>
    <dbReference type="NCBI Taxonomy" id="120370"/>
    <lineage>
        <taxon>Bacteria</taxon>
        <taxon>Bacillati</taxon>
        <taxon>Bacillota</taxon>
        <taxon>Bacilli</taxon>
        <taxon>Lactobacillales</taxon>
        <taxon>Enterococcaceae</taxon>
        <taxon>Vagococcus</taxon>
    </lineage>
</organism>
<dbReference type="Pfam" id="PF00375">
    <property type="entry name" value="SDF"/>
    <property type="match status" value="1"/>
</dbReference>
<feature type="transmembrane region" description="Helical" evidence="10">
    <location>
        <begin position="366"/>
        <end position="388"/>
    </location>
</feature>
<reference evidence="11 12" key="1">
    <citation type="submission" date="2017-05" db="EMBL/GenBank/DDBJ databases">
        <title>Vagococcus spp. assemblies.</title>
        <authorList>
            <person name="Gulvik C.A."/>
        </authorList>
    </citation>
    <scope>NUCLEOTIDE SEQUENCE [LARGE SCALE GENOMIC DNA]</scope>
    <source>
        <strain evidence="11 12">CCUG 41755</strain>
    </source>
</reference>
<evidence type="ECO:0000256" key="3">
    <source>
        <dbReference type="ARBA" id="ARBA00022031"/>
    </source>
</evidence>
<name>A0A430A8L5_9ENTE</name>
<evidence type="ECO:0000256" key="8">
    <source>
        <dbReference type="ARBA" id="ARBA00023136"/>
    </source>
</evidence>
<feature type="transmembrane region" description="Helical" evidence="10">
    <location>
        <begin position="230"/>
        <end position="257"/>
    </location>
</feature>
<evidence type="ECO:0000256" key="6">
    <source>
        <dbReference type="ARBA" id="ARBA00022970"/>
    </source>
</evidence>
<dbReference type="InterPro" id="IPR036458">
    <property type="entry name" value="Na:dicarbo_symporter_sf"/>
</dbReference>
<keyword evidence="8 10" id="KW-0472">Membrane</keyword>
<dbReference type="InterPro" id="IPR001991">
    <property type="entry name" value="Na-dicarboxylate_symporter"/>
</dbReference>
<feature type="transmembrane region" description="Helical" evidence="10">
    <location>
        <begin position="94"/>
        <end position="114"/>
    </location>
</feature>
<dbReference type="PANTHER" id="PTHR42865">
    <property type="entry name" value="PROTON/GLUTAMATE-ASPARTATE SYMPORTER"/>
    <property type="match status" value="1"/>
</dbReference>
<dbReference type="GO" id="GO:0005886">
    <property type="term" value="C:plasma membrane"/>
    <property type="evidence" value="ECO:0007669"/>
    <property type="project" value="UniProtKB-SubCell"/>
</dbReference>
<evidence type="ECO:0000313" key="12">
    <source>
        <dbReference type="Proteomes" id="UP000287101"/>
    </source>
</evidence>
<feature type="transmembrane region" description="Helical" evidence="10">
    <location>
        <begin position="25"/>
        <end position="43"/>
    </location>
</feature>
<comment type="similarity">
    <text evidence="2">Belongs to the dicarboxylate/amino acid:cation symporter (DAACS) (TC 2.A.23) family.</text>
</comment>
<accession>A0A430A8L5</accession>
<sequence length="427" mass="45126">MNLVALVVGLCSFIGIKWLAKSKSFSFLTIVSLIIGIILGLIFKGQTEYFSVLGTIYVKVISMMVIPLLMVSLIRSISMMESLSALKSIGLKSFFWLLFQTLLAACVGLFLALITGVGKGTHLIAAADYTQKEVPGITQVITDLFSNNLFQSMAEGKVIPVVFFAIMVGIAIVVVDGAGRNVKAFKEWIDSVYIIIYQIVKVLVKLLPYAIIPLIANTIAMSDSSVLKPLLLVIVLTFIGCFFHTFITGGILISVVAKMNPITYFKNIMPAQVMAFSSRSSSGTLPLYVECLTDNVGVSPTIANFVGSLGTTVGMAGCAGVWPVLLGVFAMNATTGSVSVSQAVMLVLLTPLVSLGTAGVPGGGILIATAMFLTMGLPVELVGIFAGIDAFVDMARTMTNVSSSMTAATLVAHSEGAIQNSESTQIV</sequence>
<dbReference type="OrthoDB" id="9768885at2"/>
<evidence type="ECO:0000256" key="9">
    <source>
        <dbReference type="ARBA" id="ARBA00031293"/>
    </source>
</evidence>
<evidence type="ECO:0000256" key="5">
    <source>
        <dbReference type="ARBA" id="ARBA00022692"/>
    </source>
</evidence>
<feature type="transmembrane region" description="Helical" evidence="10">
    <location>
        <begin position="50"/>
        <end position="74"/>
    </location>
</feature>
<dbReference type="PANTHER" id="PTHR42865:SF5">
    <property type="entry name" value="L-CYSTINE TRANSPORTER TCYP"/>
    <property type="match status" value="1"/>
</dbReference>
<feature type="transmembrane region" description="Helical" evidence="10">
    <location>
        <begin position="158"/>
        <end position="175"/>
    </location>
</feature>
<keyword evidence="5 10" id="KW-0812">Transmembrane</keyword>
<dbReference type="Proteomes" id="UP000287101">
    <property type="component" value="Unassembled WGS sequence"/>
</dbReference>
<comment type="subcellular location">
    <subcellularLocation>
        <location evidence="1">Membrane</location>
        <topology evidence="1">Multi-pass membrane protein</topology>
    </subcellularLocation>
</comment>
<keyword evidence="4" id="KW-0813">Transport</keyword>
<evidence type="ECO:0000256" key="10">
    <source>
        <dbReference type="SAM" id="Phobius"/>
    </source>
</evidence>
<comment type="caution">
    <text evidence="11">The sequence shown here is derived from an EMBL/GenBank/DDBJ whole genome shotgun (WGS) entry which is preliminary data.</text>
</comment>
<evidence type="ECO:0000256" key="1">
    <source>
        <dbReference type="ARBA" id="ARBA00004141"/>
    </source>
</evidence>
<dbReference type="SUPFAM" id="SSF118215">
    <property type="entry name" value="Proton glutamate symport protein"/>
    <property type="match status" value="1"/>
</dbReference>
<dbReference type="AlphaFoldDB" id="A0A430A8L5"/>
<evidence type="ECO:0000313" key="11">
    <source>
        <dbReference type="EMBL" id="RSU03465.1"/>
    </source>
</evidence>
<dbReference type="RefSeq" id="WP_126831674.1">
    <property type="nucleotide sequence ID" value="NZ_CBCRYB010000001.1"/>
</dbReference>
<feature type="transmembrane region" description="Helical" evidence="10">
    <location>
        <begin position="343"/>
        <end position="360"/>
    </location>
</feature>
<keyword evidence="12" id="KW-1185">Reference proteome</keyword>
<evidence type="ECO:0000256" key="2">
    <source>
        <dbReference type="ARBA" id="ARBA00006148"/>
    </source>
</evidence>
<dbReference type="Gene3D" id="1.10.3860.10">
    <property type="entry name" value="Sodium:dicarboxylate symporter"/>
    <property type="match status" value="1"/>
</dbReference>
<protein>
    <recommendedName>
        <fullName evidence="3">L-cystine uptake protein TcyP</fullName>
    </recommendedName>
    <alternativeName>
        <fullName evidence="9">Transporter of cystine TcyP</fullName>
    </alternativeName>
</protein>